<proteinExistence type="predicted"/>
<gene>
    <name evidence="2" type="ORF">EVAR_53434_1</name>
</gene>
<evidence type="ECO:0000313" key="3">
    <source>
        <dbReference type="Proteomes" id="UP000299102"/>
    </source>
</evidence>
<feature type="region of interest" description="Disordered" evidence="1">
    <location>
        <begin position="25"/>
        <end position="50"/>
    </location>
</feature>
<accession>A0A4C1Y491</accession>
<dbReference type="EMBL" id="BGZK01001038">
    <property type="protein sequence ID" value="GBP69357.1"/>
    <property type="molecule type" value="Genomic_DNA"/>
</dbReference>
<feature type="compositionally biased region" description="Basic and acidic residues" evidence="1">
    <location>
        <begin position="26"/>
        <end position="36"/>
    </location>
</feature>
<reference evidence="2 3" key="1">
    <citation type="journal article" date="2019" name="Commun. Biol.">
        <title>The bagworm genome reveals a unique fibroin gene that provides high tensile strength.</title>
        <authorList>
            <person name="Kono N."/>
            <person name="Nakamura H."/>
            <person name="Ohtoshi R."/>
            <person name="Tomita M."/>
            <person name="Numata K."/>
            <person name="Arakawa K."/>
        </authorList>
    </citation>
    <scope>NUCLEOTIDE SEQUENCE [LARGE SCALE GENOMIC DNA]</scope>
</reference>
<sequence>MLLSEQSLKKNDWWTLLKLQSGMIRSQERPCKETQPRRNGAGRKSSRTSEAAGWPLLLSTRDRRKVTILFVNYY</sequence>
<comment type="caution">
    <text evidence="2">The sequence shown here is derived from an EMBL/GenBank/DDBJ whole genome shotgun (WGS) entry which is preliminary data.</text>
</comment>
<protein>
    <submittedName>
        <fullName evidence="2">Uncharacterized protein</fullName>
    </submittedName>
</protein>
<name>A0A4C1Y491_EUMVA</name>
<organism evidence="2 3">
    <name type="scientific">Eumeta variegata</name>
    <name type="common">Bagworm moth</name>
    <name type="synonym">Eumeta japonica</name>
    <dbReference type="NCBI Taxonomy" id="151549"/>
    <lineage>
        <taxon>Eukaryota</taxon>
        <taxon>Metazoa</taxon>
        <taxon>Ecdysozoa</taxon>
        <taxon>Arthropoda</taxon>
        <taxon>Hexapoda</taxon>
        <taxon>Insecta</taxon>
        <taxon>Pterygota</taxon>
        <taxon>Neoptera</taxon>
        <taxon>Endopterygota</taxon>
        <taxon>Lepidoptera</taxon>
        <taxon>Glossata</taxon>
        <taxon>Ditrysia</taxon>
        <taxon>Tineoidea</taxon>
        <taxon>Psychidae</taxon>
        <taxon>Oiketicinae</taxon>
        <taxon>Eumeta</taxon>
    </lineage>
</organism>
<dbReference type="Proteomes" id="UP000299102">
    <property type="component" value="Unassembled WGS sequence"/>
</dbReference>
<dbReference type="AlphaFoldDB" id="A0A4C1Y491"/>
<keyword evidence="3" id="KW-1185">Reference proteome</keyword>
<evidence type="ECO:0000256" key="1">
    <source>
        <dbReference type="SAM" id="MobiDB-lite"/>
    </source>
</evidence>
<evidence type="ECO:0000313" key="2">
    <source>
        <dbReference type="EMBL" id="GBP69357.1"/>
    </source>
</evidence>